<evidence type="ECO:0000313" key="9">
    <source>
        <dbReference type="Proteomes" id="UP001367508"/>
    </source>
</evidence>
<organism evidence="8 9">
    <name type="scientific">Canavalia gladiata</name>
    <name type="common">Sword bean</name>
    <name type="synonym">Dolichos gladiatus</name>
    <dbReference type="NCBI Taxonomy" id="3824"/>
    <lineage>
        <taxon>Eukaryota</taxon>
        <taxon>Viridiplantae</taxon>
        <taxon>Streptophyta</taxon>
        <taxon>Embryophyta</taxon>
        <taxon>Tracheophyta</taxon>
        <taxon>Spermatophyta</taxon>
        <taxon>Magnoliopsida</taxon>
        <taxon>eudicotyledons</taxon>
        <taxon>Gunneridae</taxon>
        <taxon>Pentapetalae</taxon>
        <taxon>rosids</taxon>
        <taxon>fabids</taxon>
        <taxon>Fabales</taxon>
        <taxon>Fabaceae</taxon>
        <taxon>Papilionoideae</taxon>
        <taxon>50 kb inversion clade</taxon>
        <taxon>NPAAA clade</taxon>
        <taxon>indigoferoid/millettioid clade</taxon>
        <taxon>Phaseoleae</taxon>
        <taxon>Canavalia</taxon>
    </lineage>
</organism>
<dbReference type="GO" id="GO:0051287">
    <property type="term" value="F:NAD binding"/>
    <property type="evidence" value="ECO:0007669"/>
    <property type="project" value="InterPro"/>
</dbReference>
<dbReference type="PANTHER" id="PTHR10996">
    <property type="entry name" value="2-HYDROXYACID DEHYDROGENASE-RELATED"/>
    <property type="match status" value="1"/>
</dbReference>
<dbReference type="GO" id="GO:0016618">
    <property type="term" value="F:hydroxypyruvate reductase [NAD(P)H] activity"/>
    <property type="evidence" value="ECO:0007669"/>
    <property type="project" value="UniProtKB-ARBA"/>
</dbReference>
<evidence type="ECO:0000259" key="6">
    <source>
        <dbReference type="Pfam" id="PF00389"/>
    </source>
</evidence>
<dbReference type="Pfam" id="PF00389">
    <property type="entry name" value="2-Hacid_dh"/>
    <property type="match status" value="1"/>
</dbReference>
<dbReference type="Proteomes" id="UP001367508">
    <property type="component" value="Unassembled WGS sequence"/>
</dbReference>
<dbReference type="GO" id="GO:0009853">
    <property type="term" value="P:photorespiration"/>
    <property type="evidence" value="ECO:0007669"/>
    <property type="project" value="UniProtKB-ARBA"/>
</dbReference>
<dbReference type="Pfam" id="PF02826">
    <property type="entry name" value="2-Hacid_dh_C"/>
    <property type="match status" value="1"/>
</dbReference>
<name>A0AAN9MCZ3_CANGL</name>
<dbReference type="EC" id="1.1.1.79" evidence="4"/>
<keyword evidence="1" id="KW-0521">NADP</keyword>
<dbReference type="GO" id="GO:0030267">
    <property type="term" value="F:glyoxylate reductase (NADPH) activity"/>
    <property type="evidence" value="ECO:0007669"/>
    <property type="project" value="UniProtKB-EC"/>
</dbReference>
<evidence type="ECO:0000256" key="3">
    <source>
        <dbReference type="ARBA" id="ARBA00023027"/>
    </source>
</evidence>
<feature type="domain" description="D-isomer specific 2-hydroxyacid dehydrogenase NAD-binding" evidence="7">
    <location>
        <begin position="126"/>
        <end position="298"/>
    </location>
</feature>
<sequence>MANKHKHNDNKELQTLLVFGPPVILPTLEARNLHKYRFLKAFSSQLPLHQFLNMQNVDPSSIQAILCNPLQQVSADVIRLLPSLSIIVTNSVGTEHIDLSECSRHGVQVVSAGALFAEDVADMAVGLLIDVMWKISAADRHVRKWGPSKPFNLSLGSKLEGKRVGIVGLGRIGGEVAKRLEAFDCRIMYHSRNKKPFVSYPFYSNVVELAGKSDVLVLCCALNEQTRHIITKEVMLALGKDGVIINVGRGALIDEKELVWCLMEGEIGGAGLDVFENEPNVPKELFVLDNVVLTPHAAVDTQESTNKIYEHVAASLEAFFLSKPQIVPAMND</sequence>
<accession>A0AAN9MCZ3</accession>
<dbReference type="PROSITE" id="PS00065">
    <property type="entry name" value="D_2_HYDROXYACID_DH_1"/>
    <property type="match status" value="1"/>
</dbReference>
<reference evidence="8 9" key="1">
    <citation type="submission" date="2024-01" db="EMBL/GenBank/DDBJ databases">
        <title>The genomes of 5 underutilized Papilionoideae crops provide insights into root nodulation and disease resistanc.</title>
        <authorList>
            <person name="Jiang F."/>
        </authorList>
    </citation>
    <scope>NUCLEOTIDE SEQUENCE [LARGE SCALE GENOMIC DNA]</scope>
    <source>
        <strain evidence="8">LVBAO_FW01</strain>
        <tissue evidence="8">Leaves</tissue>
    </source>
</reference>
<protein>
    <recommendedName>
        <fullName evidence="4">glyoxylate reductase (NADP(+))</fullName>
        <ecNumber evidence="4">1.1.1.79</ecNumber>
    </recommendedName>
</protein>
<evidence type="ECO:0000256" key="2">
    <source>
        <dbReference type="ARBA" id="ARBA00023002"/>
    </source>
</evidence>
<evidence type="ECO:0000313" key="8">
    <source>
        <dbReference type="EMBL" id="KAK7349588.1"/>
    </source>
</evidence>
<keyword evidence="2 5" id="KW-0560">Oxidoreductase</keyword>
<evidence type="ECO:0000259" key="7">
    <source>
        <dbReference type="Pfam" id="PF02826"/>
    </source>
</evidence>
<dbReference type="PANTHER" id="PTHR10996:SF179">
    <property type="entry name" value="D-ISOMER SPECIFIC 2-HYDROXYACID DEHYDROGENASE FAMILY PROTEIN-RELATED"/>
    <property type="match status" value="1"/>
</dbReference>
<keyword evidence="9" id="KW-1185">Reference proteome</keyword>
<gene>
    <name evidence="8" type="ORF">VNO77_07071</name>
</gene>
<comment type="similarity">
    <text evidence="5">Belongs to the D-isomer specific 2-hydroxyacid dehydrogenase family.</text>
</comment>
<dbReference type="GO" id="GO:0005829">
    <property type="term" value="C:cytosol"/>
    <property type="evidence" value="ECO:0007669"/>
    <property type="project" value="TreeGrafter"/>
</dbReference>
<comment type="caution">
    <text evidence="8">The sequence shown here is derived from an EMBL/GenBank/DDBJ whole genome shotgun (WGS) entry which is preliminary data.</text>
</comment>
<dbReference type="InterPro" id="IPR050223">
    <property type="entry name" value="D-isomer_2-hydroxyacid_DH"/>
</dbReference>
<evidence type="ECO:0000256" key="4">
    <source>
        <dbReference type="ARBA" id="ARBA00066661"/>
    </source>
</evidence>
<dbReference type="InterPro" id="IPR029752">
    <property type="entry name" value="D-isomer_DH_CS1"/>
</dbReference>
<proteinExistence type="inferred from homology"/>
<dbReference type="SUPFAM" id="SSF52283">
    <property type="entry name" value="Formate/glycerate dehydrogenase catalytic domain-like"/>
    <property type="match status" value="1"/>
</dbReference>
<dbReference type="Gene3D" id="3.40.50.720">
    <property type="entry name" value="NAD(P)-binding Rossmann-like Domain"/>
    <property type="match status" value="2"/>
</dbReference>
<dbReference type="FunFam" id="3.40.50.720:FF:000213">
    <property type="entry name" value="Putative 2-hydroxyacid dehydrogenase"/>
    <property type="match status" value="1"/>
</dbReference>
<dbReference type="CDD" id="cd12156">
    <property type="entry name" value="HPPR"/>
    <property type="match status" value="1"/>
</dbReference>
<dbReference type="AlphaFoldDB" id="A0AAN9MCZ3"/>
<keyword evidence="3" id="KW-0520">NAD</keyword>
<dbReference type="InterPro" id="IPR006139">
    <property type="entry name" value="D-isomer_2_OHA_DH_cat_dom"/>
</dbReference>
<dbReference type="InterPro" id="IPR036291">
    <property type="entry name" value="NAD(P)-bd_dom_sf"/>
</dbReference>
<evidence type="ECO:0000256" key="5">
    <source>
        <dbReference type="RuleBase" id="RU003719"/>
    </source>
</evidence>
<dbReference type="EMBL" id="JAYMYQ010000002">
    <property type="protein sequence ID" value="KAK7349588.1"/>
    <property type="molecule type" value="Genomic_DNA"/>
</dbReference>
<dbReference type="InterPro" id="IPR006140">
    <property type="entry name" value="D-isomer_DH_NAD-bd"/>
</dbReference>
<dbReference type="SUPFAM" id="SSF51735">
    <property type="entry name" value="NAD(P)-binding Rossmann-fold domains"/>
    <property type="match status" value="1"/>
</dbReference>
<evidence type="ECO:0000256" key="1">
    <source>
        <dbReference type="ARBA" id="ARBA00022857"/>
    </source>
</evidence>
<feature type="domain" description="D-isomer specific 2-hydroxyacid dehydrogenase catalytic" evidence="6">
    <location>
        <begin position="62"/>
        <end position="323"/>
    </location>
</feature>